<name>A0A0J0XPN4_9TREE</name>
<dbReference type="Proteomes" id="UP000053611">
    <property type="component" value="Unassembled WGS sequence"/>
</dbReference>
<dbReference type="EMBL" id="KQ087198">
    <property type="protein sequence ID" value="KLT43063.1"/>
    <property type="molecule type" value="Genomic_DNA"/>
</dbReference>
<dbReference type="RefSeq" id="XP_018279554.1">
    <property type="nucleotide sequence ID" value="XM_018422889.1"/>
</dbReference>
<evidence type="ECO:0000313" key="3">
    <source>
        <dbReference type="EMBL" id="KLT43063.1"/>
    </source>
</evidence>
<gene>
    <name evidence="3" type="ORF">CC85DRAFT_284819</name>
</gene>
<dbReference type="OrthoDB" id="2587928at2759"/>
<keyword evidence="2" id="KW-0732">Signal</keyword>
<evidence type="ECO:0000256" key="1">
    <source>
        <dbReference type="SAM" id="MobiDB-lite"/>
    </source>
</evidence>
<feature type="region of interest" description="Disordered" evidence="1">
    <location>
        <begin position="400"/>
        <end position="419"/>
    </location>
</feature>
<dbReference type="InterPro" id="IPR011050">
    <property type="entry name" value="Pectin_lyase_fold/virulence"/>
</dbReference>
<dbReference type="Gene3D" id="2.160.20.10">
    <property type="entry name" value="Single-stranded right-handed beta-helix, Pectin lyase-like"/>
    <property type="match status" value="1"/>
</dbReference>
<reference evidence="3 4" key="1">
    <citation type="submission" date="2015-03" db="EMBL/GenBank/DDBJ databases">
        <title>Genomics and transcriptomics of the oil-accumulating basidiomycete yeast T. oleaginosus allow insights into substrate utilization and the diverse evolutionary trajectories of mating systems in fungi.</title>
        <authorList>
            <consortium name="DOE Joint Genome Institute"/>
            <person name="Kourist R."/>
            <person name="Kracht O."/>
            <person name="Bracharz F."/>
            <person name="Lipzen A."/>
            <person name="Nolan M."/>
            <person name="Ohm R."/>
            <person name="Grigoriev I."/>
            <person name="Sun S."/>
            <person name="Heitman J."/>
            <person name="Bruck T."/>
            <person name="Nowrousian M."/>
        </authorList>
    </citation>
    <scope>NUCLEOTIDE SEQUENCE [LARGE SCALE GENOMIC DNA]</scope>
    <source>
        <strain evidence="3 4">IBC0246</strain>
    </source>
</reference>
<dbReference type="SUPFAM" id="SSF51126">
    <property type="entry name" value="Pectin lyase-like"/>
    <property type="match status" value="1"/>
</dbReference>
<dbReference type="InterPro" id="IPR022441">
    <property type="entry name" value="Para_beta_helix_rpt-2"/>
</dbReference>
<sequence length="446" mass="46491">MWPWLLALALPALACVPNSTAQADIQALLAAGGRGYTLSLCPGQVYDVAGPLNFTAAEQEISTEGYPTGEARAVLRVVSGMCAVRGNGAGLDGVRLRHVQVDGNRVGNAGAPGSNEGNIEVGGSNRGQVVEWVRSFNPRGWTCLHVVEGELACANATIQHNDIGPCGHDTWADWADGISLSCANSTVYNNTIVDATDGGIVIFGAPYSTVSANRVRASTRVMLGGINLVDMLPWKPDGNYSGTRVVSNFIEGGYASAAGNASRGPNAARALIKIGIGVGPKVWWAETYQNTSRGGEVSNNVLSGAFSFGVAVGGVQNFRITNNSFVGNATFIGSYGANCTQWDKTPNPPTALLREPDSLVNVEIAKRDDYGWTDGRVQGLTCFVPPPANEWAWPYGGGGFNADPTTSASTPPTPTPSEVKAQDSAATRFVPATCLTLIAAAMAALV</sequence>
<feature type="chain" id="PRO_5005245476" evidence="2">
    <location>
        <begin position="22"/>
        <end position="446"/>
    </location>
</feature>
<evidence type="ECO:0000313" key="4">
    <source>
        <dbReference type="Proteomes" id="UP000053611"/>
    </source>
</evidence>
<protein>
    <submittedName>
        <fullName evidence="3">Uncharacterized protein</fullName>
    </submittedName>
</protein>
<keyword evidence="4" id="KW-1185">Reference proteome</keyword>
<dbReference type="NCBIfam" id="TIGR03804">
    <property type="entry name" value="para_beta_helix"/>
    <property type="match status" value="1"/>
</dbReference>
<accession>A0A0J0XPN4</accession>
<dbReference type="SMART" id="SM00710">
    <property type="entry name" value="PbH1"/>
    <property type="match status" value="6"/>
</dbReference>
<dbReference type="InterPro" id="IPR006626">
    <property type="entry name" value="PbH1"/>
</dbReference>
<dbReference type="STRING" id="879819.A0A0J0XPN4"/>
<dbReference type="GeneID" id="28983492"/>
<dbReference type="AlphaFoldDB" id="A0A0J0XPN4"/>
<proteinExistence type="predicted"/>
<feature type="signal peptide" evidence="2">
    <location>
        <begin position="1"/>
        <end position="21"/>
    </location>
</feature>
<evidence type="ECO:0000256" key="2">
    <source>
        <dbReference type="SAM" id="SignalP"/>
    </source>
</evidence>
<dbReference type="InterPro" id="IPR012334">
    <property type="entry name" value="Pectin_lyas_fold"/>
</dbReference>
<organism evidence="3 4">
    <name type="scientific">Cutaneotrichosporon oleaginosum</name>
    <dbReference type="NCBI Taxonomy" id="879819"/>
    <lineage>
        <taxon>Eukaryota</taxon>
        <taxon>Fungi</taxon>
        <taxon>Dikarya</taxon>
        <taxon>Basidiomycota</taxon>
        <taxon>Agaricomycotina</taxon>
        <taxon>Tremellomycetes</taxon>
        <taxon>Trichosporonales</taxon>
        <taxon>Trichosporonaceae</taxon>
        <taxon>Cutaneotrichosporon</taxon>
    </lineage>
</organism>